<dbReference type="Proteomes" id="UP000028294">
    <property type="component" value="Chromosome"/>
</dbReference>
<evidence type="ECO:0000256" key="1">
    <source>
        <dbReference type="SAM" id="Phobius"/>
    </source>
</evidence>
<dbReference type="AlphaFoldDB" id="A0AAP8ZWN7"/>
<feature type="transmembrane region" description="Helical" evidence="1">
    <location>
        <begin position="230"/>
        <end position="246"/>
    </location>
</feature>
<name>A0AAP8ZWN7_BACFG</name>
<keyword evidence="1" id="KW-0812">Transmembrane</keyword>
<keyword evidence="1" id="KW-1133">Transmembrane helix</keyword>
<feature type="transmembrane region" description="Helical" evidence="1">
    <location>
        <begin position="252"/>
        <end position="268"/>
    </location>
</feature>
<feature type="transmembrane region" description="Helical" evidence="1">
    <location>
        <begin position="459"/>
        <end position="481"/>
    </location>
</feature>
<reference evidence="2 3" key="1">
    <citation type="submission" date="2019-03" db="EMBL/GenBank/DDBJ databases">
        <title>Complete genome assembly of MDR B. fragilis.</title>
        <authorList>
            <person name="Sydenham T.V."/>
            <person name="Hasman H."/>
            <person name="Justesen U.S."/>
        </authorList>
    </citation>
    <scope>NUCLEOTIDE SEQUENCE [LARGE SCALE GENOMIC DNA]</scope>
    <source>
        <strain evidence="2 3">DCMOUH0067B</strain>
    </source>
</reference>
<dbReference type="EMBL" id="CP036553">
    <property type="protein sequence ID" value="QCQ36548.1"/>
    <property type="molecule type" value="Genomic_DNA"/>
</dbReference>
<feature type="transmembrane region" description="Helical" evidence="1">
    <location>
        <begin position="43"/>
        <end position="63"/>
    </location>
</feature>
<evidence type="ECO:0000313" key="3">
    <source>
        <dbReference type="Proteomes" id="UP000028294"/>
    </source>
</evidence>
<feature type="transmembrane region" description="Helical" evidence="1">
    <location>
        <begin position="406"/>
        <end position="423"/>
    </location>
</feature>
<sequence length="546" mass="62696">MNIEKIKILWNSVDSMSVGVGLLSIVFMSLIMASSLFCLGLCINNWLFLISCICSIGFVRIYCKKNNYEVFPNVLIFVLLVAFSLLIATFTFDYSWDGCSYHQDIILQLREGWNPYYIHHAPNFNSELALWGNHYAKGMETISAVIYAFTGRIESGKAVSLLLVISSFCFVKNALNGILKSSYKVLFYSLAFSFSPVIFQQAFTFYIDWSLYSLMLILVSMLLSIKKDLNVLQVCCIAICIIMSIAIKYNIAFWIGFTIFLYWIYLLFQKRYQIAISLILIGVISLIIGILFTGFNPYITNYLDHSNPFYPLLGEYAVDIMTDQMPVNMRNNPDFVNVFISLFSHGTTTGDSARFMFPFLFNIEDLKVIANPDPRTCGFGVFFSGLMLLSIVLYAFAKMEKHYRNISLVICTLLFFSLFVLPSGSWSRYTPFFYTFPLILLLFTEFGQLTHKLLHFRRILYTVILFNILSIFIIVSILNIYCYLQTQKAINIVRVSNNPNINFGVNVAFKIKLDERNIRYVEQKNKIGLNTLLHIAPEVCIDSDLK</sequence>
<organism evidence="2 3">
    <name type="scientific">Bacteroides fragilis</name>
    <dbReference type="NCBI Taxonomy" id="817"/>
    <lineage>
        <taxon>Bacteria</taxon>
        <taxon>Pseudomonadati</taxon>
        <taxon>Bacteroidota</taxon>
        <taxon>Bacteroidia</taxon>
        <taxon>Bacteroidales</taxon>
        <taxon>Bacteroidaceae</taxon>
        <taxon>Bacteroides</taxon>
    </lineage>
</organism>
<protein>
    <submittedName>
        <fullName evidence="2">Uncharacterized protein</fullName>
    </submittedName>
</protein>
<evidence type="ECO:0000313" key="2">
    <source>
        <dbReference type="EMBL" id="QCQ36548.1"/>
    </source>
</evidence>
<proteinExistence type="predicted"/>
<feature type="transmembrane region" description="Helical" evidence="1">
    <location>
        <begin position="275"/>
        <end position="299"/>
    </location>
</feature>
<feature type="transmembrane region" description="Helical" evidence="1">
    <location>
        <begin position="70"/>
        <end position="92"/>
    </location>
</feature>
<accession>A0AAP8ZWN7</accession>
<gene>
    <name evidence="2" type="ORF">IA74_010730</name>
</gene>
<feature type="transmembrane region" description="Helical" evidence="1">
    <location>
        <begin position="379"/>
        <end position="397"/>
    </location>
</feature>
<feature type="transmembrane region" description="Helical" evidence="1">
    <location>
        <begin position="209"/>
        <end position="225"/>
    </location>
</feature>
<keyword evidence="1" id="KW-0472">Membrane</keyword>
<feature type="transmembrane region" description="Helical" evidence="1">
    <location>
        <begin position="12"/>
        <end position="37"/>
    </location>
</feature>
<dbReference type="RefSeq" id="WP_137569052.1">
    <property type="nucleotide sequence ID" value="NZ_CP036553.1"/>
</dbReference>